<dbReference type="OrthoDB" id="2801815at2759"/>
<dbReference type="InterPro" id="IPR045339">
    <property type="entry name" value="DUF6534"/>
</dbReference>
<sequence length="272" mass="30111">MDPLPPPVPDLASFVRGFVGGYYIVAYLTLTLYGMFLAQVYHYAFNVGEDERILKYTVVVVTFLETCHTAFILHATYDYQVLSFGKPGNFVKIPWSAGVSIATGMVITLIVQSFYIRRIYVPAVDISIAGLLIFYLLRSRTGFKSTDHLVHTLSAYAVNTGFITMCSSTLSLIMFFVMQDNIVFAGLIVMTGKLYANSFLGNLNARDRLRNHKVEIKGSSAIDSSYTISNEGSQRPPPGIQVYQQSLRVVTSDSSANMSSEHLSKAVRAGHK</sequence>
<comment type="caution">
    <text evidence="3">The sequence shown here is derived from an EMBL/GenBank/DDBJ whole genome shotgun (WGS) entry which is preliminary data.</text>
</comment>
<keyword evidence="1" id="KW-0472">Membrane</keyword>
<feature type="transmembrane region" description="Helical" evidence="1">
    <location>
        <begin position="119"/>
        <end position="137"/>
    </location>
</feature>
<evidence type="ECO:0000256" key="1">
    <source>
        <dbReference type="SAM" id="Phobius"/>
    </source>
</evidence>
<keyword evidence="1" id="KW-0812">Transmembrane</keyword>
<dbReference type="STRING" id="92696.A0A4R0R4F9"/>
<feature type="domain" description="DUF6534" evidence="2">
    <location>
        <begin position="123"/>
        <end position="207"/>
    </location>
</feature>
<proteinExistence type="predicted"/>
<evidence type="ECO:0000313" key="3">
    <source>
        <dbReference type="EMBL" id="TCD62142.1"/>
    </source>
</evidence>
<name>A0A4R0R4F9_9APHY</name>
<dbReference type="Pfam" id="PF20152">
    <property type="entry name" value="DUF6534"/>
    <property type="match status" value="1"/>
</dbReference>
<feature type="transmembrane region" description="Helical" evidence="1">
    <location>
        <begin position="20"/>
        <end position="41"/>
    </location>
</feature>
<dbReference type="AlphaFoldDB" id="A0A4R0R4F9"/>
<accession>A0A4R0R4F9</accession>
<dbReference type="EMBL" id="RWJN01000398">
    <property type="protein sequence ID" value="TCD62142.1"/>
    <property type="molecule type" value="Genomic_DNA"/>
</dbReference>
<dbReference type="Proteomes" id="UP000292702">
    <property type="component" value="Unassembled WGS sequence"/>
</dbReference>
<organism evidence="3 4">
    <name type="scientific">Steccherinum ochraceum</name>
    <dbReference type="NCBI Taxonomy" id="92696"/>
    <lineage>
        <taxon>Eukaryota</taxon>
        <taxon>Fungi</taxon>
        <taxon>Dikarya</taxon>
        <taxon>Basidiomycota</taxon>
        <taxon>Agaricomycotina</taxon>
        <taxon>Agaricomycetes</taxon>
        <taxon>Polyporales</taxon>
        <taxon>Steccherinaceae</taxon>
        <taxon>Steccherinum</taxon>
    </lineage>
</organism>
<feature type="transmembrane region" description="Helical" evidence="1">
    <location>
        <begin position="93"/>
        <end position="112"/>
    </location>
</feature>
<evidence type="ECO:0000313" key="4">
    <source>
        <dbReference type="Proteomes" id="UP000292702"/>
    </source>
</evidence>
<keyword evidence="1" id="KW-1133">Transmembrane helix</keyword>
<gene>
    <name evidence="3" type="ORF">EIP91_007294</name>
</gene>
<feature type="transmembrane region" description="Helical" evidence="1">
    <location>
        <begin position="157"/>
        <end position="177"/>
    </location>
</feature>
<dbReference type="PANTHER" id="PTHR40465">
    <property type="entry name" value="CHROMOSOME 1, WHOLE GENOME SHOTGUN SEQUENCE"/>
    <property type="match status" value="1"/>
</dbReference>
<evidence type="ECO:0000259" key="2">
    <source>
        <dbReference type="Pfam" id="PF20152"/>
    </source>
</evidence>
<protein>
    <recommendedName>
        <fullName evidence="2">DUF6534 domain-containing protein</fullName>
    </recommendedName>
</protein>
<keyword evidence="4" id="KW-1185">Reference proteome</keyword>
<reference evidence="3 4" key="1">
    <citation type="submission" date="2018-11" db="EMBL/GenBank/DDBJ databases">
        <title>Genome assembly of Steccherinum ochraceum LE-BIN_3174, the white-rot fungus of the Steccherinaceae family (The Residual Polyporoid clade, Polyporales, Basidiomycota).</title>
        <authorList>
            <person name="Fedorova T.V."/>
            <person name="Glazunova O.A."/>
            <person name="Landesman E.O."/>
            <person name="Moiseenko K.V."/>
            <person name="Psurtseva N.V."/>
            <person name="Savinova O.S."/>
            <person name="Shakhova N.V."/>
            <person name="Tyazhelova T.V."/>
            <person name="Vasina D.V."/>
        </authorList>
    </citation>
    <scope>NUCLEOTIDE SEQUENCE [LARGE SCALE GENOMIC DNA]</scope>
    <source>
        <strain evidence="3 4">LE-BIN_3174</strain>
    </source>
</reference>
<dbReference type="PANTHER" id="PTHR40465:SF1">
    <property type="entry name" value="DUF6534 DOMAIN-CONTAINING PROTEIN"/>
    <property type="match status" value="1"/>
</dbReference>